<evidence type="ECO:0000256" key="1">
    <source>
        <dbReference type="ARBA" id="ARBA00002121"/>
    </source>
</evidence>
<comment type="catalytic activity">
    <reaction evidence="14 15">
        <text>FMN + ATP + H(+) = FAD + diphosphate</text>
        <dbReference type="Rhea" id="RHEA:17237"/>
        <dbReference type="ChEBI" id="CHEBI:15378"/>
        <dbReference type="ChEBI" id="CHEBI:30616"/>
        <dbReference type="ChEBI" id="CHEBI:33019"/>
        <dbReference type="ChEBI" id="CHEBI:57692"/>
        <dbReference type="ChEBI" id="CHEBI:58210"/>
        <dbReference type="EC" id="2.7.7.2"/>
    </reaction>
</comment>
<dbReference type="Pfam" id="PF01687">
    <property type="entry name" value="Flavokinase"/>
    <property type="match status" value="1"/>
</dbReference>
<dbReference type="InterPro" id="IPR015865">
    <property type="entry name" value="Riboflavin_kinase_bac/euk"/>
</dbReference>
<keyword evidence="6 15" id="KW-0808">Transferase</keyword>
<keyword evidence="11 15" id="KW-0067">ATP-binding</keyword>
<keyword evidence="4 15" id="KW-0285">Flavoprotein</keyword>
<sequence length="304" mass="34533">MFKLLEPIAEKSRPILAIGNFDGVHLGHQKLLHTTVKIAKQYKQPAVALIFYPHPKATLLNIKNELYINNIRIRIKKIINIGIKSIYIIRPNHKILSTTPISFINKVLINQIKTLQIVVGENFYFGHNRTGNTKLLSKELHKYNVRVNIVPLYQVNNKTCSSTIIKQMIKKGCIKIAEKMLGDSYTIGGRIIKGAQKARTIGFPTANINIENIVHPPFGVYAAEISINNAIYLPAVVNIGIRPTMCNNKNPLLEAHILDFNQNIYGAFCIVKIKNFIRAEQKFQSLYQLTQQIKLDVEKIRQQS</sequence>
<dbReference type="NCBIfam" id="TIGR00083">
    <property type="entry name" value="ribF"/>
    <property type="match status" value="1"/>
</dbReference>
<protein>
    <recommendedName>
        <fullName evidence="15">Riboflavin biosynthesis protein</fullName>
    </recommendedName>
    <domain>
        <recommendedName>
            <fullName evidence="15">Riboflavin kinase</fullName>
            <ecNumber evidence="15">2.7.1.26</ecNumber>
        </recommendedName>
        <alternativeName>
            <fullName evidence="15">Flavokinase</fullName>
        </alternativeName>
    </domain>
    <domain>
        <recommendedName>
            <fullName evidence="15">FMN adenylyltransferase</fullName>
            <ecNumber evidence="15">2.7.7.2</ecNumber>
        </recommendedName>
        <alternativeName>
            <fullName evidence="15">FAD pyrophosphorylase</fullName>
        </alternativeName>
        <alternativeName>
            <fullName evidence="15">FAD synthase</fullName>
        </alternativeName>
    </domain>
</protein>
<keyword evidence="5 15" id="KW-0288">FMN</keyword>
<feature type="domain" description="Riboflavin kinase" evidence="16">
    <location>
        <begin position="180"/>
        <end position="304"/>
    </location>
</feature>
<evidence type="ECO:0000313" key="17">
    <source>
        <dbReference type="EMBL" id="CAK8163193.1"/>
    </source>
</evidence>
<evidence type="ECO:0000256" key="6">
    <source>
        <dbReference type="ARBA" id="ARBA00022679"/>
    </source>
</evidence>
<evidence type="ECO:0000256" key="5">
    <source>
        <dbReference type="ARBA" id="ARBA00022643"/>
    </source>
</evidence>
<dbReference type="GO" id="GO:0008531">
    <property type="term" value="F:riboflavin kinase activity"/>
    <property type="evidence" value="ECO:0007669"/>
    <property type="project" value="UniProtKB-EC"/>
</dbReference>
<keyword evidence="9 15" id="KW-0418">Kinase</keyword>
<comment type="caution">
    <text evidence="17">The sequence shown here is derived from an EMBL/GenBank/DDBJ whole genome shotgun (WGS) entry which is preliminary data.</text>
</comment>
<dbReference type="Proteomes" id="UP001314181">
    <property type="component" value="Unassembled WGS sequence"/>
</dbReference>
<dbReference type="EC" id="2.7.1.26" evidence="15"/>
<dbReference type="RefSeq" id="WP_338364186.1">
    <property type="nucleotide sequence ID" value="NZ_CAWVOK010000024.1"/>
</dbReference>
<comment type="function">
    <text evidence="1">Catalyzes the phosphorylation of riboflavin to FMN followed by the adenylation of FMN to FAD.</text>
</comment>
<dbReference type="Pfam" id="PF06574">
    <property type="entry name" value="FAD_syn"/>
    <property type="match status" value="1"/>
</dbReference>
<evidence type="ECO:0000256" key="4">
    <source>
        <dbReference type="ARBA" id="ARBA00022630"/>
    </source>
</evidence>
<dbReference type="PANTHER" id="PTHR22749:SF6">
    <property type="entry name" value="RIBOFLAVIN KINASE"/>
    <property type="match status" value="1"/>
</dbReference>
<evidence type="ECO:0000256" key="3">
    <source>
        <dbReference type="ARBA" id="ARBA00005201"/>
    </source>
</evidence>
<dbReference type="InterPro" id="IPR023468">
    <property type="entry name" value="Riboflavin_kinase"/>
</dbReference>
<evidence type="ECO:0000256" key="15">
    <source>
        <dbReference type="PIRNR" id="PIRNR004491"/>
    </source>
</evidence>
<organism evidence="17 18">
    <name type="scientific">Candidatus Xenohaliotis californiensis</name>
    <dbReference type="NCBI Taxonomy" id="84677"/>
    <lineage>
        <taxon>Bacteria</taxon>
        <taxon>Pseudomonadati</taxon>
        <taxon>Pseudomonadota</taxon>
        <taxon>Alphaproteobacteria</taxon>
        <taxon>Rickettsiales</taxon>
        <taxon>Anaplasmataceae</taxon>
        <taxon>Candidatus Xenohaliotis</taxon>
    </lineage>
</organism>
<comment type="similarity">
    <text evidence="15">Belongs to the ribF family.</text>
</comment>
<dbReference type="InterPro" id="IPR014729">
    <property type="entry name" value="Rossmann-like_a/b/a_fold"/>
</dbReference>
<dbReference type="PIRSF" id="PIRSF004491">
    <property type="entry name" value="FAD_Synth"/>
    <property type="match status" value="1"/>
</dbReference>
<evidence type="ECO:0000259" key="16">
    <source>
        <dbReference type="SMART" id="SM00904"/>
    </source>
</evidence>
<keyword evidence="10 15" id="KW-0274">FAD</keyword>
<dbReference type="InterPro" id="IPR015864">
    <property type="entry name" value="FAD_synthase"/>
</dbReference>
<dbReference type="Gene3D" id="3.40.50.620">
    <property type="entry name" value="HUPs"/>
    <property type="match status" value="1"/>
</dbReference>
<keyword evidence="7 15" id="KW-0548">Nucleotidyltransferase</keyword>
<dbReference type="SMART" id="SM00904">
    <property type="entry name" value="Flavokinase"/>
    <property type="match status" value="1"/>
</dbReference>
<evidence type="ECO:0000256" key="8">
    <source>
        <dbReference type="ARBA" id="ARBA00022741"/>
    </source>
</evidence>
<dbReference type="CDD" id="cd02064">
    <property type="entry name" value="FAD_synthetase_N"/>
    <property type="match status" value="1"/>
</dbReference>
<dbReference type="Gene3D" id="2.40.30.30">
    <property type="entry name" value="Riboflavin kinase-like"/>
    <property type="match status" value="1"/>
</dbReference>
<comment type="pathway">
    <text evidence="2 15">Cofactor biosynthesis; FAD biosynthesis; FAD from FMN: step 1/1.</text>
</comment>
<evidence type="ECO:0000256" key="13">
    <source>
        <dbReference type="ARBA" id="ARBA00047880"/>
    </source>
</evidence>
<dbReference type="InterPro" id="IPR002606">
    <property type="entry name" value="Riboflavin_kinase_bac"/>
</dbReference>
<reference evidence="17 18" key="1">
    <citation type="submission" date="2024-01" db="EMBL/GenBank/DDBJ databases">
        <authorList>
            <person name="Kunselman E."/>
        </authorList>
    </citation>
    <scope>NUCLEOTIDE SEQUENCE [LARGE SCALE GENOMIC DNA]</scope>
    <source>
        <strain evidence="17">2 abalone samples</strain>
    </source>
</reference>
<comment type="pathway">
    <text evidence="3 15">Cofactor biosynthesis; FMN biosynthesis; FMN from riboflavin (ATP route): step 1/1.</text>
</comment>
<dbReference type="EMBL" id="CAWVOK010000024">
    <property type="protein sequence ID" value="CAK8163193.1"/>
    <property type="molecule type" value="Genomic_DNA"/>
</dbReference>
<keyword evidence="8 15" id="KW-0547">Nucleotide-binding</keyword>
<evidence type="ECO:0000256" key="10">
    <source>
        <dbReference type="ARBA" id="ARBA00022827"/>
    </source>
</evidence>
<evidence type="ECO:0000256" key="2">
    <source>
        <dbReference type="ARBA" id="ARBA00004726"/>
    </source>
</evidence>
<dbReference type="SUPFAM" id="SSF52374">
    <property type="entry name" value="Nucleotidylyl transferase"/>
    <property type="match status" value="1"/>
</dbReference>
<keyword evidence="18" id="KW-1185">Reference proteome</keyword>
<evidence type="ECO:0000256" key="12">
    <source>
        <dbReference type="ARBA" id="ARBA00023268"/>
    </source>
</evidence>
<evidence type="ECO:0000256" key="9">
    <source>
        <dbReference type="ARBA" id="ARBA00022777"/>
    </source>
</evidence>
<keyword evidence="12" id="KW-0511">Multifunctional enzyme</keyword>
<evidence type="ECO:0000256" key="14">
    <source>
        <dbReference type="ARBA" id="ARBA00049494"/>
    </source>
</evidence>
<name>A0ABM9N8H0_9RICK</name>
<gene>
    <name evidence="17" type="ORF">CAXC1_310035</name>
</gene>
<proteinExistence type="inferred from homology"/>
<dbReference type="NCBIfam" id="NF004162">
    <property type="entry name" value="PRK05627.1-5"/>
    <property type="match status" value="1"/>
</dbReference>
<dbReference type="GO" id="GO:0003919">
    <property type="term" value="F:FMN adenylyltransferase activity"/>
    <property type="evidence" value="ECO:0007669"/>
    <property type="project" value="UniProtKB-EC"/>
</dbReference>
<dbReference type="PANTHER" id="PTHR22749">
    <property type="entry name" value="RIBOFLAVIN KINASE/FMN ADENYLYLTRANSFERASE"/>
    <property type="match status" value="1"/>
</dbReference>
<dbReference type="SUPFAM" id="SSF82114">
    <property type="entry name" value="Riboflavin kinase-like"/>
    <property type="match status" value="1"/>
</dbReference>
<comment type="catalytic activity">
    <reaction evidence="13 15">
        <text>riboflavin + ATP = FMN + ADP + H(+)</text>
        <dbReference type="Rhea" id="RHEA:14357"/>
        <dbReference type="ChEBI" id="CHEBI:15378"/>
        <dbReference type="ChEBI" id="CHEBI:30616"/>
        <dbReference type="ChEBI" id="CHEBI:57986"/>
        <dbReference type="ChEBI" id="CHEBI:58210"/>
        <dbReference type="ChEBI" id="CHEBI:456216"/>
        <dbReference type="EC" id="2.7.1.26"/>
    </reaction>
</comment>
<dbReference type="InterPro" id="IPR023465">
    <property type="entry name" value="Riboflavin_kinase_dom_sf"/>
</dbReference>
<accession>A0ABM9N8H0</accession>
<dbReference type="EC" id="2.7.7.2" evidence="15"/>
<evidence type="ECO:0000313" key="18">
    <source>
        <dbReference type="Proteomes" id="UP001314181"/>
    </source>
</evidence>
<evidence type="ECO:0000256" key="11">
    <source>
        <dbReference type="ARBA" id="ARBA00022840"/>
    </source>
</evidence>
<evidence type="ECO:0000256" key="7">
    <source>
        <dbReference type="ARBA" id="ARBA00022695"/>
    </source>
</evidence>